<feature type="transmembrane region" description="Helical" evidence="1">
    <location>
        <begin position="9"/>
        <end position="29"/>
    </location>
</feature>
<gene>
    <name evidence="2" type="ORF">NIES2119_12190</name>
</gene>
<dbReference type="Proteomes" id="UP000185860">
    <property type="component" value="Unassembled WGS sequence"/>
</dbReference>
<evidence type="ECO:0000313" key="3">
    <source>
        <dbReference type="Proteomes" id="UP000185860"/>
    </source>
</evidence>
<dbReference type="STRING" id="454136.NIES2119_12190"/>
<dbReference type="AlphaFoldDB" id="A0A1U7IKX5"/>
<protein>
    <submittedName>
        <fullName evidence="2">Cyanoexosortase A system-associated protein</fullName>
    </submittedName>
</protein>
<organism evidence="2 3">
    <name type="scientific">[Phormidium ambiguum] IAM M-71</name>
    <dbReference type="NCBI Taxonomy" id="454136"/>
    <lineage>
        <taxon>Bacteria</taxon>
        <taxon>Bacillati</taxon>
        <taxon>Cyanobacteriota</taxon>
        <taxon>Cyanophyceae</taxon>
        <taxon>Oscillatoriophycideae</taxon>
        <taxon>Aerosakkonematales</taxon>
        <taxon>Aerosakkonemataceae</taxon>
        <taxon>Floridanema</taxon>
    </lineage>
</organism>
<sequence>MKVWERTRLIVLISIFSAVVGVLVKSILFPTPSKIATSFYLPEIVPLDGWQSLPSFPLLDSSSISGRRYQYINNNLRLDIEMRYFVNTSGEVRNFIKSYESISASPQIKQKEGIGFYGMFTHQDRAYLSACINPHGFSTFTARQFKQNRNLYDVQFNRLLPWLLGQENLKDERCLWTYLSIPVKSSPPEVAYQNLENIWFSWYKWWSPRFPKP</sequence>
<keyword evidence="1" id="KW-1133">Transmembrane helix</keyword>
<reference evidence="2 3" key="1">
    <citation type="submission" date="2016-11" db="EMBL/GenBank/DDBJ databases">
        <title>Draft Genome Sequences of Nine Cyanobacterial Strains from Diverse Habitats.</title>
        <authorList>
            <person name="Zhu T."/>
            <person name="Hou S."/>
            <person name="Lu X."/>
            <person name="Hess W.R."/>
        </authorList>
    </citation>
    <scope>NUCLEOTIDE SEQUENCE [LARGE SCALE GENOMIC DNA]</scope>
    <source>
        <strain evidence="2 3">IAM M-71</strain>
    </source>
</reference>
<proteinExistence type="predicted"/>
<comment type="caution">
    <text evidence="2">The sequence shown here is derived from an EMBL/GenBank/DDBJ whole genome shotgun (WGS) entry which is preliminary data.</text>
</comment>
<dbReference type="NCBIfam" id="TIGR04153">
    <property type="entry name" value="cyanosortA_assc"/>
    <property type="match status" value="1"/>
</dbReference>
<accession>A0A1U7IKX5</accession>
<dbReference type="RefSeq" id="WP_073593739.1">
    <property type="nucleotide sequence ID" value="NZ_MRCE01000010.1"/>
</dbReference>
<dbReference type="OrthoDB" id="582709at2"/>
<evidence type="ECO:0000256" key="1">
    <source>
        <dbReference type="SAM" id="Phobius"/>
    </source>
</evidence>
<name>A0A1U7IKX5_9CYAN</name>
<evidence type="ECO:0000313" key="2">
    <source>
        <dbReference type="EMBL" id="OKH37898.1"/>
    </source>
</evidence>
<dbReference type="InterPro" id="IPR026411">
    <property type="entry name" value="Cyanosort_A_assoc"/>
</dbReference>
<keyword evidence="1" id="KW-0472">Membrane</keyword>
<keyword evidence="1" id="KW-0812">Transmembrane</keyword>
<dbReference type="EMBL" id="MRCE01000010">
    <property type="protein sequence ID" value="OKH37898.1"/>
    <property type="molecule type" value="Genomic_DNA"/>
</dbReference>